<keyword evidence="3" id="KW-1185">Reference proteome</keyword>
<name>A0AAN8PEL5_PATCE</name>
<keyword evidence="1" id="KW-0732">Signal</keyword>
<comment type="caution">
    <text evidence="2">The sequence shown here is derived from an EMBL/GenBank/DDBJ whole genome shotgun (WGS) entry which is preliminary data.</text>
</comment>
<dbReference type="InterPro" id="IPR025893">
    <property type="entry name" value="Tocopherol_cyclase"/>
</dbReference>
<dbReference type="PANTHER" id="PTHR35309">
    <property type="match status" value="1"/>
</dbReference>
<feature type="signal peptide" evidence="1">
    <location>
        <begin position="1"/>
        <end position="30"/>
    </location>
</feature>
<dbReference type="EMBL" id="JAZGQO010000011">
    <property type="protein sequence ID" value="KAK6174449.1"/>
    <property type="molecule type" value="Genomic_DNA"/>
</dbReference>
<organism evidence="2 3">
    <name type="scientific">Patella caerulea</name>
    <name type="common">Rayed Mediterranean limpet</name>
    <dbReference type="NCBI Taxonomy" id="87958"/>
    <lineage>
        <taxon>Eukaryota</taxon>
        <taxon>Metazoa</taxon>
        <taxon>Spiralia</taxon>
        <taxon>Lophotrochozoa</taxon>
        <taxon>Mollusca</taxon>
        <taxon>Gastropoda</taxon>
        <taxon>Patellogastropoda</taxon>
        <taxon>Patelloidea</taxon>
        <taxon>Patellidae</taxon>
        <taxon>Patella</taxon>
    </lineage>
</organism>
<reference evidence="2 3" key="1">
    <citation type="submission" date="2024-01" db="EMBL/GenBank/DDBJ databases">
        <title>The genome of the rayed Mediterranean limpet Patella caerulea (Linnaeus, 1758).</title>
        <authorList>
            <person name="Anh-Thu Weber A."/>
            <person name="Halstead-Nussloch G."/>
        </authorList>
    </citation>
    <scope>NUCLEOTIDE SEQUENCE [LARGE SCALE GENOMIC DNA]</scope>
    <source>
        <strain evidence="2">AATW-2023a</strain>
        <tissue evidence="2">Whole specimen</tissue>
    </source>
</reference>
<evidence type="ECO:0000256" key="1">
    <source>
        <dbReference type="SAM" id="SignalP"/>
    </source>
</evidence>
<protein>
    <submittedName>
        <fullName evidence="2">Uncharacterized protein</fullName>
    </submittedName>
</protein>
<evidence type="ECO:0000313" key="2">
    <source>
        <dbReference type="EMBL" id="KAK6174449.1"/>
    </source>
</evidence>
<proteinExistence type="predicted"/>
<sequence>MKPLYYKESLITWRFLQICLVLVLLNESNSNQFDPHVLPKYGPFFEGWYIRITESHSPVRFGLLFGHVIPEDASSVTPRVLATILYKTCQDGNCPLKSIDAFFNFSSVSITAKGHRVTKDPDDESPANFEWVASSNTSMAIFKVVNDSTYFDFKLNGARLSGKVGRHIPWGPHGEGPEGPFIEHFPLPLSWFVYSLRSQIVHYEFQDPTTGIVWRSDNAVVHLEKNWGKSFPKAWIWAQGTSDVAYVALSGGLVTIATVDVLAYLIGYRNFAKNLSVNFQPINSVTVSNHNGCRGYANLTVTSVLHKLILNMTTNINQLSDCLYGPMKNGFTKACVESYDANIEAVLYKKHLIDGFVEVDHQFILKTGLEFGGEYVCRNMCRPTVP</sequence>
<feature type="chain" id="PRO_5042851081" evidence="1">
    <location>
        <begin position="31"/>
        <end position="386"/>
    </location>
</feature>
<dbReference type="AlphaFoldDB" id="A0AAN8PEL5"/>
<dbReference type="Pfam" id="PF14249">
    <property type="entry name" value="Tocopherol_cycl"/>
    <property type="match status" value="1"/>
</dbReference>
<dbReference type="PANTHER" id="PTHR35309:SF4">
    <property type="entry name" value="TOCOPHEROL CYCLASE"/>
    <property type="match status" value="1"/>
</dbReference>
<accession>A0AAN8PEL5</accession>
<dbReference type="Proteomes" id="UP001347796">
    <property type="component" value="Unassembled WGS sequence"/>
</dbReference>
<evidence type="ECO:0000313" key="3">
    <source>
        <dbReference type="Proteomes" id="UP001347796"/>
    </source>
</evidence>
<gene>
    <name evidence="2" type="ORF">SNE40_017725</name>
</gene>
<dbReference type="GO" id="GO:0009976">
    <property type="term" value="F:tocopherol cyclase activity"/>
    <property type="evidence" value="ECO:0007669"/>
    <property type="project" value="InterPro"/>
</dbReference>